<organism evidence="3 4">
    <name type="scientific">Melanomma pulvis-pyrius CBS 109.77</name>
    <dbReference type="NCBI Taxonomy" id="1314802"/>
    <lineage>
        <taxon>Eukaryota</taxon>
        <taxon>Fungi</taxon>
        <taxon>Dikarya</taxon>
        <taxon>Ascomycota</taxon>
        <taxon>Pezizomycotina</taxon>
        <taxon>Dothideomycetes</taxon>
        <taxon>Pleosporomycetidae</taxon>
        <taxon>Pleosporales</taxon>
        <taxon>Melanommataceae</taxon>
        <taxon>Melanomma</taxon>
    </lineage>
</organism>
<evidence type="ECO:0000313" key="4">
    <source>
        <dbReference type="Proteomes" id="UP000799757"/>
    </source>
</evidence>
<dbReference type="EMBL" id="MU002067">
    <property type="protein sequence ID" value="KAF2790547.1"/>
    <property type="molecule type" value="Genomic_DNA"/>
</dbReference>
<feature type="compositionally biased region" description="Basic and acidic residues" evidence="2">
    <location>
        <begin position="562"/>
        <end position="582"/>
    </location>
</feature>
<feature type="coiled-coil region" evidence="1">
    <location>
        <begin position="819"/>
        <end position="849"/>
    </location>
</feature>
<reference evidence="3" key="1">
    <citation type="journal article" date="2020" name="Stud. Mycol.">
        <title>101 Dothideomycetes genomes: a test case for predicting lifestyles and emergence of pathogens.</title>
        <authorList>
            <person name="Haridas S."/>
            <person name="Albert R."/>
            <person name="Binder M."/>
            <person name="Bloem J."/>
            <person name="Labutti K."/>
            <person name="Salamov A."/>
            <person name="Andreopoulos B."/>
            <person name="Baker S."/>
            <person name="Barry K."/>
            <person name="Bills G."/>
            <person name="Bluhm B."/>
            <person name="Cannon C."/>
            <person name="Castanera R."/>
            <person name="Culley D."/>
            <person name="Daum C."/>
            <person name="Ezra D."/>
            <person name="Gonzalez J."/>
            <person name="Henrissat B."/>
            <person name="Kuo A."/>
            <person name="Liang C."/>
            <person name="Lipzen A."/>
            <person name="Lutzoni F."/>
            <person name="Magnuson J."/>
            <person name="Mondo S."/>
            <person name="Nolan M."/>
            <person name="Ohm R."/>
            <person name="Pangilinan J."/>
            <person name="Park H.-J."/>
            <person name="Ramirez L."/>
            <person name="Alfaro M."/>
            <person name="Sun H."/>
            <person name="Tritt A."/>
            <person name="Yoshinaga Y."/>
            <person name="Zwiers L.-H."/>
            <person name="Turgeon B."/>
            <person name="Goodwin S."/>
            <person name="Spatafora J."/>
            <person name="Crous P."/>
            <person name="Grigoriev I."/>
        </authorList>
    </citation>
    <scope>NUCLEOTIDE SEQUENCE</scope>
    <source>
        <strain evidence="3">CBS 109.77</strain>
    </source>
</reference>
<keyword evidence="1" id="KW-0175">Coiled coil</keyword>
<keyword evidence="4" id="KW-1185">Reference proteome</keyword>
<evidence type="ECO:0000256" key="1">
    <source>
        <dbReference type="SAM" id="Coils"/>
    </source>
</evidence>
<feature type="coiled-coil region" evidence="1">
    <location>
        <begin position="216"/>
        <end position="276"/>
    </location>
</feature>
<name>A0A6A6X3Q0_9PLEO</name>
<gene>
    <name evidence="3" type="ORF">K505DRAFT_409746</name>
</gene>
<protein>
    <submittedName>
        <fullName evidence="3">Uncharacterized protein</fullName>
    </submittedName>
</protein>
<feature type="region of interest" description="Disordered" evidence="2">
    <location>
        <begin position="656"/>
        <end position="680"/>
    </location>
</feature>
<dbReference type="AlphaFoldDB" id="A0A6A6X3Q0"/>
<evidence type="ECO:0000256" key="2">
    <source>
        <dbReference type="SAM" id="MobiDB-lite"/>
    </source>
</evidence>
<dbReference type="Proteomes" id="UP000799757">
    <property type="component" value="Unassembled WGS sequence"/>
</dbReference>
<feature type="region of interest" description="Disordered" evidence="2">
    <location>
        <begin position="532"/>
        <end position="582"/>
    </location>
</feature>
<feature type="region of interest" description="Disordered" evidence="2">
    <location>
        <begin position="1"/>
        <end position="106"/>
    </location>
</feature>
<feature type="coiled-coil region" evidence="1">
    <location>
        <begin position="732"/>
        <end position="759"/>
    </location>
</feature>
<sequence>MARLSGPPGLSGLASEHHPEGPGDAPRRRRGRRSNPPSVDLTNNGKRPASPSETAAHTAHTKRAKRVQLDDSQQLARELDDAVSRSQADDPSTATTAREGGSHRRHSAPFVSFREDDEQFEVPLPPATQPLPGLTPHLDRVGAPRARSANISRRARMSLPAQLQIHPVDETDGVNEHQFAPLSAVLDGRMKRRLRRSHLSEEINDIEEHRKGDTKMRKALDNLRRELREKDQALRELNFQLEASRMGSIDMSDDQIEELEQKLEQANKEINELKASSVYTENSREMSAFDNAADIDDDDDFMLVEPADLNISEEQLEVEPHPNGFYAARALEMSSQITFQSLSSISQTNYDSLAEASQADPTAVPDKMSDQAVKRFDSEGALRVIAIELQNLHVVPPGASTIEKLFPNSTAGLTNAELLEKMLSEKVVITETHNRTEKLLRKEVDGLVDLLTTSLDRANEEKQRQIAANEKDTVIQEKDAEIRGLNEELEDKETAVKRLRDAIKTYRDDVNKLTDTVTRLEQQHADAIAQMEQDHAAAMEGRETAEGEALQKSEYIEDLEQHEETKKREETEDERDSHAKQITDLESQVEDFRANLDTERTQRVQTEASLDEASEKLEELNDEIRNAGIQANELQTIARLKDEAKDREDDLQGLLSAETQRRQGADEQVNNLEDMTRERNNLEVDRNEKVSQGNRQRDDLAQNTITTLQANITDLTNDLVANQEYTDTLGELATARNANEDLLAENKSLAKRVENEAHELLNIMGAHAEEANNLRQAIAAQEATIYTEELTEKTQEIEEMRIMGDNRAEDMKERFRIAEDDTRTTMDTLTEARRKLQEENEQLAAALLKQMKVKGVEVKTAGADLHRVFSGKITKGGGGSRKSKRQWDSGIGVDENMEAGEGLFDDALV</sequence>
<evidence type="ECO:0000313" key="3">
    <source>
        <dbReference type="EMBL" id="KAF2790547.1"/>
    </source>
</evidence>
<dbReference type="OrthoDB" id="3532430at2759"/>
<accession>A0A6A6X3Q0</accession>
<feature type="compositionally biased region" description="Polar residues" evidence="2">
    <location>
        <begin position="84"/>
        <end position="96"/>
    </location>
</feature>
<feature type="compositionally biased region" description="Basic and acidic residues" evidence="2">
    <location>
        <begin position="532"/>
        <end position="555"/>
    </location>
</feature>
<proteinExistence type="predicted"/>